<dbReference type="AlphaFoldDB" id="A0A2S8HDT0"/>
<dbReference type="Proteomes" id="UP000239687">
    <property type="component" value="Unassembled WGS sequence"/>
</dbReference>
<evidence type="ECO:0000313" key="3">
    <source>
        <dbReference type="Proteomes" id="UP000239687"/>
    </source>
</evidence>
<protein>
    <recommendedName>
        <fullName evidence="1">Fido domain-containing protein</fullName>
    </recommendedName>
</protein>
<name>A0A2S8HDT0_9PSED</name>
<dbReference type="Gene3D" id="1.10.3290.10">
    <property type="entry name" value="Fido-like domain"/>
    <property type="match status" value="1"/>
</dbReference>
<proteinExistence type="predicted"/>
<dbReference type="PROSITE" id="PS51459">
    <property type="entry name" value="FIDO"/>
    <property type="match status" value="1"/>
</dbReference>
<feature type="domain" description="Fido" evidence="1">
    <location>
        <begin position="1123"/>
        <end position="1227"/>
    </location>
</feature>
<accession>A0A2S8HDT0</accession>
<dbReference type="EMBL" id="PUIN01000013">
    <property type="protein sequence ID" value="PQP00583.1"/>
    <property type="molecule type" value="Genomic_DNA"/>
</dbReference>
<sequence length="1227" mass="134900">MNTPDNHVFHSSNRREKQSVIEAITNFLSDEDVMATVGWSWDRVSVSCDPDSDFSHLHRPGATCLARLIRQPDFKKIAAEHGIPRTDIFHVNEHGHLFYSYDNISTHEVNGELVTVSFFSERNDIAHHFTGIADFAEQLRLLSGSAKLTGGWVTSTEKITLSQWLRFHGLPLPSNAESAKELIDLLNVSTLPASSPHGNYWELLNSPKDSPFELTEQNRALIRDVIEEETGGELPLVSLYGHALKLESFSADKLPTSQGYRLTRLIDIAISSANNGHAFMTALGWFAEENGPKPTEQFIEQLMIAVMLLDLDPELDSANTSFAGFDLYSKRYLLLPPSVVRTQLEQHLVSQLQLDAIIAPLVAELVLGGMAPEYLADELPSNLRIGTPAWVVFTQAVHFAEAITPGVSRSMSYQHLLGFARASQLTPELKAVFATHSADPVITWALMNELIVRDSEGNLSQQAVSVATQEYKQHADMMTSALIDLGKPLPHRKAIALKELKSQVPDCDPEELLVKHRGTGGGAGRRVSVVDLYLGDELHTQDWDRAKGTSIYEAFPDLADMYPVADLFQQAIHNHHNSMTEALSAIINVTFSQLSPTDRSFIEDGHLGIYSVQEYTTTRFTNIPNPTGVARPTTPVPGKTGRYGVLICAVLDSELRCYQLFPMRTECVYSEELGEVFRPLFMASGSAVATFVNHKHHLEGRLDIQAYRANTAPRSYSRSAFFIRKIGEFNPSSASADTPSPNRYFRSTRKEAISDLIAKENPYFTVDELMQLGLDQTRREKAIEKTDAIFTFLLNLIIPFKECVEELSSGVAARQNRAIHGCVMDAAALAVSFAVVGIKVAAISAKATTLVSRLLSTSKVVGSTVISLFNPIDGVPQLLKGGGKLLARGVKKLGAHALSTPYLARRQLRYLTGANSYDLLRAINHTGAGPRIRMSLDTVAHGRALFKDDSIQTVEQIVSRLGNKNSRLPDGALPSELEHLFNNALVESALGLKQAQDLQGLIGRAPVDDLFKAVLEKAQYSYTSARSASGAQGYADTLATFAQVEAKNVTYMKNYQQNVLRQDLGKAPFNQVMPESAFNPMGFTDNSQRAGAWIVNGSTSPGNDLDSIVAVLREYAGNQKTLTDPTVIKQLHARIAPATSDVVRVGVNDKKYASNISGFAAMEQHLKTLNSSHEHFDKQLLATVVGFHGLGDGNGRTGRALYAISQLRNNRFTPLTKQEFSLLHGLD</sequence>
<evidence type="ECO:0000259" key="1">
    <source>
        <dbReference type="PROSITE" id="PS51459"/>
    </source>
</evidence>
<reference evidence="2 3" key="1">
    <citation type="submission" date="2018-02" db="EMBL/GenBank/DDBJ databases">
        <title>Draft genome sequencing of Pseudomonas frederiksbergensis 11-D3.</title>
        <authorList>
            <person name="Zheng B.-X."/>
        </authorList>
    </citation>
    <scope>NUCLEOTIDE SEQUENCE [LARGE SCALE GENOMIC DNA]</scope>
    <source>
        <strain evidence="2 3">11-D3</strain>
    </source>
</reference>
<comment type="caution">
    <text evidence="2">The sequence shown here is derived from an EMBL/GenBank/DDBJ whole genome shotgun (WGS) entry which is preliminary data.</text>
</comment>
<organism evidence="2 3">
    <name type="scientific">Pseudomonas frederiksbergensis</name>
    <dbReference type="NCBI Taxonomy" id="104087"/>
    <lineage>
        <taxon>Bacteria</taxon>
        <taxon>Pseudomonadati</taxon>
        <taxon>Pseudomonadota</taxon>
        <taxon>Gammaproteobacteria</taxon>
        <taxon>Pseudomonadales</taxon>
        <taxon>Pseudomonadaceae</taxon>
        <taxon>Pseudomonas</taxon>
    </lineage>
</organism>
<dbReference type="RefSeq" id="WP_105345363.1">
    <property type="nucleotide sequence ID" value="NZ_PUIN01000013.1"/>
</dbReference>
<evidence type="ECO:0000313" key="2">
    <source>
        <dbReference type="EMBL" id="PQP00583.1"/>
    </source>
</evidence>
<dbReference type="InterPro" id="IPR036597">
    <property type="entry name" value="Fido-like_dom_sf"/>
</dbReference>
<gene>
    <name evidence="2" type="ORF">C5612_21740</name>
</gene>
<dbReference type="InterPro" id="IPR003812">
    <property type="entry name" value="Fido"/>
</dbReference>